<reference evidence="1" key="2">
    <citation type="submission" date="2023-06" db="EMBL/GenBank/DDBJ databases">
        <authorList>
            <consortium name="Lawrence Berkeley National Laboratory"/>
            <person name="Haridas S."/>
            <person name="Hensen N."/>
            <person name="Bonometti L."/>
            <person name="Westerberg I."/>
            <person name="Brannstrom I.O."/>
            <person name="Guillou S."/>
            <person name="Cros-Aarteil S."/>
            <person name="Calhoun S."/>
            <person name="Kuo A."/>
            <person name="Mondo S."/>
            <person name="Pangilinan J."/>
            <person name="Riley R."/>
            <person name="Labutti K."/>
            <person name="Andreopoulos B."/>
            <person name="Lipzen A."/>
            <person name="Chen C."/>
            <person name="Yanf M."/>
            <person name="Daum C."/>
            <person name="Ng V."/>
            <person name="Clum A."/>
            <person name="Steindorff A."/>
            <person name="Ohm R."/>
            <person name="Martin F."/>
            <person name="Silar P."/>
            <person name="Natvig D."/>
            <person name="Lalanne C."/>
            <person name="Gautier V."/>
            <person name="Ament-Velasquez S.L."/>
            <person name="Kruys A."/>
            <person name="Hutchinson M.I."/>
            <person name="Powell A.J."/>
            <person name="Barry K."/>
            <person name="Miller A.N."/>
            <person name="Grigoriev I.V."/>
            <person name="Debuchy R."/>
            <person name="Gladieux P."/>
            <person name="Thoren M.H."/>
            <person name="Johannesson H."/>
        </authorList>
    </citation>
    <scope>NUCLEOTIDE SEQUENCE</scope>
    <source>
        <strain evidence="1">CBS 955.72</strain>
    </source>
</reference>
<reference evidence="1" key="1">
    <citation type="journal article" date="2023" name="Mol. Phylogenet. Evol.">
        <title>Genome-scale phylogeny and comparative genomics of the fungal order Sordariales.</title>
        <authorList>
            <person name="Hensen N."/>
            <person name="Bonometti L."/>
            <person name="Westerberg I."/>
            <person name="Brannstrom I.O."/>
            <person name="Guillou S."/>
            <person name="Cros-Aarteil S."/>
            <person name="Calhoun S."/>
            <person name="Haridas S."/>
            <person name="Kuo A."/>
            <person name="Mondo S."/>
            <person name="Pangilinan J."/>
            <person name="Riley R."/>
            <person name="LaButti K."/>
            <person name="Andreopoulos B."/>
            <person name="Lipzen A."/>
            <person name="Chen C."/>
            <person name="Yan M."/>
            <person name="Daum C."/>
            <person name="Ng V."/>
            <person name="Clum A."/>
            <person name="Steindorff A."/>
            <person name="Ohm R.A."/>
            <person name="Martin F."/>
            <person name="Silar P."/>
            <person name="Natvig D.O."/>
            <person name="Lalanne C."/>
            <person name="Gautier V."/>
            <person name="Ament-Velasquez S.L."/>
            <person name="Kruys A."/>
            <person name="Hutchinson M.I."/>
            <person name="Powell A.J."/>
            <person name="Barry K."/>
            <person name="Miller A.N."/>
            <person name="Grigoriev I.V."/>
            <person name="Debuchy R."/>
            <person name="Gladieux P."/>
            <person name="Hiltunen Thoren M."/>
            <person name="Johannesson H."/>
        </authorList>
    </citation>
    <scope>NUCLEOTIDE SEQUENCE</scope>
    <source>
        <strain evidence="1">CBS 955.72</strain>
    </source>
</reference>
<proteinExistence type="predicted"/>
<dbReference type="EMBL" id="JAUIQD010000002">
    <property type="protein sequence ID" value="KAK3359102.1"/>
    <property type="molecule type" value="Genomic_DNA"/>
</dbReference>
<evidence type="ECO:0000313" key="2">
    <source>
        <dbReference type="Proteomes" id="UP001275084"/>
    </source>
</evidence>
<accession>A0AAJ0HQ02</accession>
<sequence length="293" mass="31166">MHQHLTDDLLQLGTTSSYRDSSGGNALLIAATCGDVPLLGKLCSASSSGLVASEAIPLVFDVLKQGNQGDLLEALSLLISHGATGAHVEQTVLKAVEYTAFRKIIRTLLPTGISLAALGPVTRAVIKRRGNWGILALLCRRTMVLKEVLETALEDVLYLRQYEETKALILSGIALKHQYNDVLDRLLAPPARDNHPRGQEIADMLLAHGTSINAGHGRVLAAAAAADQEKFAKLVKMGPNPEALESALEAAMDLRPASARTNVVRHGESRINNTTEIDSVGILEHQAAAASAV</sequence>
<protein>
    <submittedName>
        <fullName evidence="1">Uncharacterized protein</fullName>
    </submittedName>
</protein>
<gene>
    <name evidence="1" type="ORF">B0T25DRAFT_564148</name>
</gene>
<name>A0AAJ0HQ02_9PEZI</name>
<comment type="caution">
    <text evidence="1">The sequence shown here is derived from an EMBL/GenBank/DDBJ whole genome shotgun (WGS) entry which is preliminary data.</text>
</comment>
<dbReference type="Proteomes" id="UP001275084">
    <property type="component" value="Unassembled WGS sequence"/>
</dbReference>
<dbReference type="Gene3D" id="1.25.40.20">
    <property type="entry name" value="Ankyrin repeat-containing domain"/>
    <property type="match status" value="1"/>
</dbReference>
<dbReference type="InterPro" id="IPR036770">
    <property type="entry name" value="Ankyrin_rpt-contain_sf"/>
</dbReference>
<dbReference type="AlphaFoldDB" id="A0AAJ0HQ02"/>
<organism evidence="1 2">
    <name type="scientific">Lasiosphaeria hispida</name>
    <dbReference type="NCBI Taxonomy" id="260671"/>
    <lineage>
        <taxon>Eukaryota</taxon>
        <taxon>Fungi</taxon>
        <taxon>Dikarya</taxon>
        <taxon>Ascomycota</taxon>
        <taxon>Pezizomycotina</taxon>
        <taxon>Sordariomycetes</taxon>
        <taxon>Sordariomycetidae</taxon>
        <taxon>Sordariales</taxon>
        <taxon>Lasiosphaeriaceae</taxon>
        <taxon>Lasiosphaeria</taxon>
    </lineage>
</organism>
<evidence type="ECO:0000313" key="1">
    <source>
        <dbReference type="EMBL" id="KAK3359102.1"/>
    </source>
</evidence>
<dbReference type="SUPFAM" id="SSF48403">
    <property type="entry name" value="Ankyrin repeat"/>
    <property type="match status" value="1"/>
</dbReference>
<keyword evidence="2" id="KW-1185">Reference proteome</keyword>